<dbReference type="AlphaFoldDB" id="A0A7Y4GT26"/>
<dbReference type="EMBL" id="JAAVLX010000004">
    <property type="protein sequence ID" value="NOJ40812.1"/>
    <property type="molecule type" value="Genomic_DNA"/>
</dbReference>
<name>A0A7Y4GT26_9BRAD</name>
<dbReference type="Proteomes" id="UP000544122">
    <property type="component" value="Unassembled WGS sequence"/>
</dbReference>
<dbReference type="RefSeq" id="WP_171580043.1">
    <property type="nucleotide sequence ID" value="NZ_JAAVLX010000004.1"/>
</dbReference>
<evidence type="ECO:0000256" key="1">
    <source>
        <dbReference type="SAM" id="SignalP"/>
    </source>
</evidence>
<organism evidence="2 3">
    <name type="scientific">Bradyrhizobium australiense</name>
    <dbReference type="NCBI Taxonomy" id="2721161"/>
    <lineage>
        <taxon>Bacteria</taxon>
        <taxon>Pseudomonadati</taxon>
        <taxon>Pseudomonadota</taxon>
        <taxon>Alphaproteobacteria</taxon>
        <taxon>Hyphomicrobiales</taxon>
        <taxon>Nitrobacteraceae</taxon>
        <taxon>Bradyrhizobium</taxon>
    </lineage>
</organism>
<comment type="caution">
    <text evidence="2">The sequence shown here is derived from an EMBL/GenBank/DDBJ whole genome shotgun (WGS) entry which is preliminary data.</text>
</comment>
<sequence length="90" mass="9848">MTNFKKLSLGLVAATMLATPVMAQEVYQEPGMLGFNYPNSAYTTGGYGVRVTPGPGYYYGNRFHPAPRVGAFATAPWDDGSYYGYVERGY</sequence>
<feature type="chain" id="PRO_5031051105" evidence="1">
    <location>
        <begin position="24"/>
        <end position="90"/>
    </location>
</feature>
<feature type="signal peptide" evidence="1">
    <location>
        <begin position="1"/>
        <end position="23"/>
    </location>
</feature>
<accession>A0A7Y4GT26</accession>
<protein>
    <submittedName>
        <fullName evidence="2">Uncharacterized protein</fullName>
    </submittedName>
</protein>
<keyword evidence="1" id="KW-0732">Signal</keyword>
<reference evidence="2 3" key="1">
    <citation type="submission" date="2020-03" db="EMBL/GenBank/DDBJ databases">
        <title>Bradyrhizobium diversity isolated from nodules of Indigofera sp.</title>
        <authorList>
            <person name="Klepa M."/>
            <person name="Helene L."/>
            <person name="Hungria M."/>
        </authorList>
    </citation>
    <scope>NUCLEOTIDE SEQUENCE [LARGE SCALE GENOMIC DNA]</scope>
    <source>
        <strain evidence="2 3">WSM 1791</strain>
    </source>
</reference>
<evidence type="ECO:0000313" key="2">
    <source>
        <dbReference type="EMBL" id="NOJ40812.1"/>
    </source>
</evidence>
<keyword evidence="3" id="KW-1185">Reference proteome</keyword>
<evidence type="ECO:0000313" key="3">
    <source>
        <dbReference type="Proteomes" id="UP000544122"/>
    </source>
</evidence>
<gene>
    <name evidence="2" type="ORF">HCN58_14575</name>
</gene>
<proteinExistence type="predicted"/>